<proteinExistence type="predicted"/>
<keyword evidence="1" id="KW-0812">Transmembrane</keyword>
<reference evidence="2" key="1">
    <citation type="submission" date="2022-12" db="EMBL/GenBank/DDBJ databases">
        <title>Genome assemblies of Blomia tropicalis.</title>
        <authorList>
            <person name="Cui Y."/>
        </authorList>
    </citation>
    <scope>NUCLEOTIDE SEQUENCE</scope>
    <source>
        <tissue evidence="2">Adult mites</tissue>
    </source>
</reference>
<keyword evidence="1" id="KW-0472">Membrane</keyword>
<feature type="transmembrane region" description="Helical" evidence="1">
    <location>
        <begin position="132"/>
        <end position="150"/>
    </location>
</feature>
<evidence type="ECO:0000313" key="2">
    <source>
        <dbReference type="EMBL" id="KAJ6216337.1"/>
    </source>
</evidence>
<keyword evidence="1" id="KW-1133">Transmembrane helix</keyword>
<dbReference type="EMBL" id="JAPWDV010000003">
    <property type="protein sequence ID" value="KAJ6216337.1"/>
    <property type="molecule type" value="Genomic_DNA"/>
</dbReference>
<organism evidence="2 3">
    <name type="scientific">Blomia tropicalis</name>
    <name type="common">Mite</name>
    <dbReference type="NCBI Taxonomy" id="40697"/>
    <lineage>
        <taxon>Eukaryota</taxon>
        <taxon>Metazoa</taxon>
        <taxon>Ecdysozoa</taxon>
        <taxon>Arthropoda</taxon>
        <taxon>Chelicerata</taxon>
        <taxon>Arachnida</taxon>
        <taxon>Acari</taxon>
        <taxon>Acariformes</taxon>
        <taxon>Sarcoptiformes</taxon>
        <taxon>Astigmata</taxon>
        <taxon>Glycyphagoidea</taxon>
        <taxon>Echimyopodidae</taxon>
        <taxon>Blomia</taxon>
    </lineage>
</organism>
<sequence>MGRINVLYVSATFGGFKTNHSQTGFISIALQLSPLFWVAFVIRIKCLASFLEGELCRCLFSYETNDDQQYELDQYEDHQSMVAYVSKLVNWFSFAVPCRSTLIRISLVIGFTTLILQRFSTDSIYFLSRYQWIVRIIHTFAAAFLYLFALRTIENEDNI</sequence>
<dbReference type="Proteomes" id="UP001142055">
    <property type="component" value="Chromosome 3"/>
</dbReference>
<evidence type="ECO:0000313" key="3">
    <source>
        <dbReference type="Proteomes" id="UP001142055"/>
    </source>
</evidence>
<keyword evidence="3" id="KW-1185">Reference proteome</keyword>
<comment type="caution">
    <text evidence="2">The sequence shown here is derived from an EMBL/GenBank/DDBJ whole genome shotgun (WGS) entry which is preliminary data.</text>
</comment>
<evidence type="ECO:0000256" key="1">
    <source>
        <dbReference type="SAM" id="Phobius"/>
    </source>
</evidence>
<accession>A0A9Q0LZZ2</accession>
<dbReference type="AlphaFoldDB" id="A0A9Q0LZZ2"/>
<feature type="transmembrane region" description="Helical" evidence="1">
    <location>
        <begin position="101"/>
        <end position="120"/>
    </location>
</feature>
<gene>
    <name evidence="2" type="ORF">RDWZM_007494</name>
</gene>
<protein>
    <submittedName>
        <fullName evidence="2">Uncharacterized protein</fullName>
    </submittedName>
</protein>
<name>A0A9Q0LZZ2_BLOTA</name>
<feature type="transmembrane region" description="Helical" evidence="1">
    <location>
        <begin position="24"/>
        <end position="42"/>
    </location>
</feature>